<reference evidence="3 4" key="1">
    <citation type="submission" date="2020-08" db="EMBL/GenBank/DDBJ databases">
        <title>Genomic Encyclopedia of Type Strains, Phase IV (KMG-IV): sequencing the most valuable type-strain genomes for metagenomic binning, comparative biology and taxonomic classification.</title>
        <authorList>
            <person name="Goeker M."/>
        </authorList>
    </citation>
    <scope>NUCLEOTIDE SEQUENCE [LARGE SCALE GENOMIC DNA]</scope>
    <source>
        <strain evidence="3 4">DSM 44197</strain>
    </source>
</reference>
<dbReference type="Proteomes" id="UP000572680">
    <property type="component" value="Unassembled WGS sequence"/>
</dbReference>
<feature type="domain" description="NACHT" evidence="2">
    <location>
        <begin position="151"/>
        <end position="276"/>
    </location>
</feature>
<dbReference type="SUPFAM" id="SSF52540">
    <property type="entry name" value="P-loop containing nucleoside triphosphate hydrolases"/>
    <property type="match status" value="1"/>
</dbReference>
<proteinExistence type="predicted"/>
<protein>
    <recommendedName>
        <fullName evidence="2">NACHT domain-containing protein</fullName>
    </recommendedName>
</protein>
<dbReference type="RefSeq" id="WP_182846376.1">
    <property type="nucleotide sequence ID" value="NZ_BAAALP010000023.1"/>
</dbReference>
<name>A0A7W3LU79_ACTNM</name>
<comment type="caution">
    <text evidence="3">The sequence shown here is derived from an EMBL/GenBank/DDBJ whole genome shotgun (WGS) entry which is preliminary data.</text>
</comment>
<dbReference type="PROSITE" id="PS50837">
    <property type="entry name" value="NACHT"/>
    <property type="match status" value="1"/>
</dbReference>
<sequence length="1084" mass="119895">MGGVLRGLGWVTWVVISGALMLGSSVTANQVLNDGKWSRQWLVIAACFALLLATVTVLGARFGSAEGGARGLAAGRLRRIYLRQTQASVRYMEAMGIATRGPYSLDMRQVYVDVSLMPRTHEAAREPFVGQVRGAPGERRSLRSFLEAGSRVLVVIGGPGSGKTTLVRHTALDLTRWRRFRRRQRLPVLLYLRDHAAALAADPPPALAEIAVQAPWLADKVDATWLRDQLDRGRCLVLLDGLDEIADADDRVRVAVWVKQQIARHPGNQFVLTSRPHGYRTDPIDTADVLQVRRFTPEQVGEFLHNWYLAIEQRATGSSGAEVTEAARRKADDLLERLRVNPALTDLTANPLLLTMIANVHLFRGALPGSRADLYREMCDVLLHRRQEAKGLPDPTELRGSQKEHVARHLAWTLMSRQDSVVTAAEAREIVAPALRQVSRRLGPAAFLEACAESGLLVERESGLYEFAHLTLQEYLAAAYVTGPEQVEVLASKVDEMWWRETTLLWAANADATPVLRACLESGTVQAMALAFDCLDEAQRVDDAVREHMERILGEASEPGSPRAGLVRAVVATRLLREVQDVDGVRVCAQPVTYRLYRLFLADERAAGRSGFPVGQGGGDEPVGGLWSGDITRLVEWLNRQVNQRNTPLTGERHRLPSSREMSTVAPALTREAAEGALWEDSAAGPSLHLLPQARRLLLEWEPPLSPERDLVLVEGALATAPLPYYAFEDYARGLSLKLATDRRHPESSIVPSVMARLVTALYHSHVRDLLVASGLGCPPLEPTARRIAEAVEETRRAAAEIGGGSAFLLGRLAALPDAREERAYASEAWEPGVRSALEALNPLVHSDEEQEQVAAFLRELPDMQLWEIPAPVRYARSYHPGLLLRSPRDFTYREAFQPGRPYEPFALTGPGLAEMRRRGTVREGEPQSLLLARWATRILIGTWFAQRRSAEMSFVPYLDSLVSRSLDGPVTGQDTDAQLREALASLPPSPHHMRETDLSCVRTLLQDAYRLLTPVLERRSSGDALMFAAARLALLAACALTWKAEGESMKGKMLFDVYRSLGCLEKLRQNPPLGLDRLVLVRE</sequence>
<dbReference type="InterPro" id="IPR007111">
    <property type="entry name" value="NACHT_NTPase"/>
</dbReference>
<keyword evidence="4" id="KW-1185">Reference proteome</keyword>
<dbReference type="InterPro" id="IPR027417">
    <property type="entry name" value="P-loop_NTPase"/>
</dbReference>
<evidence type="ECO:0000313" key="3">
    <source>
        <dbReference type="EMBL" id="MBA8954287.1"/>
    </source>
</evidence>
<evidence type="ECO:0000256" key="1">
    <source>
        <dbReference type="SAM" id="Phobius"/>
    </source>
</evidence>
<dbReference type="Gene3D" id="3.40.50.300">
    <property type="entry name" value="P-loop containing nucleotide triphosphate hydrolases"/>
    <property type="match status" value="1"/>
</dbReference>
<keyword evidence="1" id="KW-0472">Membrane</keyword>
<organism evidence="3 4">
    <name type="scientific">Actinomadura namibiensis</name>
    <dbReference type="NCBI Taxonomy" id="182080"/>
    <lineage>
        <taxon>Bacteria</taxon>
        <taxon>Bacillati</taxon>
        <taxon>Actinomycetota</taxon>
        <taxon>Actinomycetes</taxon>
        <taxon>Streptosporangiales</taxon>
        <taxon>Thermomonosporaceae</taxon>
        <taxon>Actinomadura</taxon>
    </lineage>
</organism>
<gene>
    <name evidence="3" type="ORF">HNR61_005941</name>
</gene>
<dbReference type="Pfam" id="PF05729">
    <property type="entry name" value="NACHT"/>
    <property type="match status" value="1"/>
</dbReference>
<feature type="transmembrane region" description="Helical" evidence="1">
    <location>
        <begin position="41"/>
        <end position="60"/>
    </location>
</feature>
<dbReference type="AlphaFoldDB" id="A0A7W3LU79"/>
<dbReference type="PANTHER" id="PTHR46844">
    <property type="entry name" value="SLR5058 PROTEIN"/>
    <property type="match status" value="1"/>
</dbReference>
<dbReference type="PANTHER" id="PTHR46844:SF1">
    <property type="entry name" value="SLR5058 PROTEIN"/>
    <property type="match status" value="1"/>
</dbReference>
<evidence type="ECO:0000313" key="4">
    <source>
        <dbReference type="Proteomes" id="UP000572680"/>
    </source>
</evidence>
<keyword evidence="1" id="KW-0812">Transmembrane</keyword>
<feature type="transmembrane region" description="Helical" evidence="1">
    <location>
        <begin position="12"/>
        <end position="29"/>
    </location>
</feature>
<accession>A0A7W3LU79</accession>
<evidence type="ECO:0000259" key="2">
    <source>
        <dbReference type="PROSITE" id="PS50837"/>
    </source>
</evidence>
<keyword evidence="1" id="KW-1133">Transmembrane helix</keyword>
<dbReference type="EMBL" id="JACJIA010000008">
    <property type="protein sequence ID" value="MBA8954287.1"/>
    <property type="molecule type" value="Genomic_DNA"/>
</dbReference>